<dbReference type="Proteomes" id="UP000299084">
    <property type="component" value="Unassembled WGS sequence"/>
</dbReference>
<evidence type="ECO:0000313" key="3">
    <source>
        <dbReference type="Proteomes" id="UP000299084"/>
    </source>
</evidence>
<keyword evidence="2" id="KW-0808">Transferase</keyword>
<protein>
    <submittedName>
        <fullName evidence="2">Calmodulin-lysine N-methyltransferase</fullName>
    </submittedName>
</protein>
<dbReference type="AlphaFoldDB" id="A0A5N4D6P5"/>
<accession>A0A5N4D6P5</accession>
<feature type="compositionally biased region" description="Low complexity" evidence="1">
    <location>
        <begin position="21"/>
        <end position="32"/>
    </location>
</feature>
<dbReference type="GO" id="GO:0008168">
    <property type="term" value="F:methyltransferase activity"/>
    <property type="evidence" value="ECO:0007669"/>
    <property type="project" value="UniProtKB-KW"/>
</dbReference>
<keyword evidence="3" id="KW-1185">Reference proteome</keyword>
<keyword evidence="2" id="KW-0489">Methyltransferase</keyword>
<comment type="caution">
    <text evidence="2">The sequence shown here is derived from an EMBL/GenBank/DDBJ whole genome shotgun (WGS) entry which is preliminary data.</text>
</comment>
<organism evidence="2 3">
    <name type="scientific">Camelus dromedarius</name>
    <name type="common">Dromedary</name>
    <name type="synonym">Arabian camel</name>
    <dbReference type="NCBI Taxonomy" id="9838"/>
    <lineage>
        <taxon>Eukaryota</taxon>
        <taxon>Metazoa</taxon>
        <taxon>Chordata</taxon>
        <taxon>Craniata</taxon>
        <taxon>Vertebrata</taxon>
        <taxon>Euteleostomi</taxon>
        <taxon>Mammalia</taxon>
        <taxon>Eutheria</taxon>
        <taxon>Laurasiatheria</taxon>
        <taxon>Artiodactyla</taxon>
        <taxon>Tylopoda</taxon>
        <taxon>Camelidae</taxon>
        <taxon>Camelus</taxon>
    </lineage>
</organism>
<dbReference type="EMBL" id="JWIN03000015">
    <property type="protein sequence ID" value="KAB1266719.1"/>
    <property type="molecule type" value="Genomic_DNA"/>
</dbReference>
<proteinExistence type="predicted"/>
<name>A0A5N4D6P5_CAMDR</name>
<evidence type="ECO:0000256" key="1">
    <source>
        <dbReference type="SAM" id="MobiDB-lite"/>
    </source>
</evidence>
<evidence type="ECO:0000313" key="2">
    <source>
        <dbReference type="EMBL" id="KAB1266719.1"/>
    </source>
</evidence>
<reference evidence="2 3" key="1">
    <citation type="journal article" date="2019" name="Mol. Ecol. Resour.">
        <title>Improving Illumina assemblies with Hi-C and long reads: an example with the North African dromedary.</title>
        <authorList>
            <person name="Elbers J.P."/>
            <person name="Rogers M.F."/>
            <person name="Perelman P.L."/>
            <person name="Proskuryakova A.A."/>
            <person name="Serdyukova N.A."/>
            <person name="Johnson W.E."/>
            <person name="Horin P."/>
            <person name="Corander J."/>
            <person name="Murphy D."/>
            <person name="Burger P.A."/>
        </authorList>
    </citation>
    <scope>NUCLEOTIDE SEQUENCE [LARGE SCALE GENOMIC DNA]</scope>
    <source>
        <strain evidence="2">Drom800</strain>
        <tissue evidence="2">Blood</tissue>
    </source>
</reference>
<sequence>MESRVADAGAKQAERAGGEGPASSGAAQGPAVSAPLGATRWKLLRQMRSGSLWININRGCGYCSIFLFVGSCYRMAKIAIGNFIIHLASDPEEITLFPNTEIISSKQLL</sequence>
<gene>
    <name evidence="2" type="ORF">Cadr_000018102</name>
</gene>
<dbReference type="GO" id="GO:0032259">
    <property type="term" value="P:methylation"/>
    <property type="evidence" value="ECO:0007669"/>
    <property type="project" value="UniProtKB-KW"/>
</dbReference>
<feature type="region of interest" description="Disordered" evidence="1">
    <location>
        <begin position="1"/>
        <end position="32"/>
    </location>
</feature>